<dbReference type="AlphaFoldDB" id="A0A348AGQ4"/>
<organism evidence="1 2">
    <name type="scientific">Methylomusa anaerophila</name>
    <dbReference type="NCBI Taxonomy" id="1930071"/>
    <lineage>
        <taxon>Bacteria</taxon>
        <taxon>Bacillati</taxon>
        <taxon>Bacillota</taxon>
        <taxon>Negativicutes</taxon>
        <taxon>Selenomonadales</taxon>
        <taxon>Sporomusaceae</taxon>
        <taxon>Methylomusa</taxon>
    </lineage>
</organism>
<sequence length="47" mass="5347">MARVTCGPRRGALVELCQSVGIQAYYQANKFYSMQRLSGRRLGLRLK</sequence>
<keyword evidence="2" id="KW-1185">Reference proteome</keyword>
<dbReference type="EMBL" id="AP018449">
    <property type="protein sequence ID" value="BBB90252.1"/>
    <property type="molecule type" value="Genomic_DNA"/>
</dbReference>
<evidence type="ECO:0000313" key="2">
    <source>
        <dbReference type="Proteomes" id="UP000276437"/>
    </source>
</evidence>
<dbReference type="KEGG" id="mana:MAMMFC1_00900"/>
<dbReference type="Proteomes" id="UP000276437">
    <property type="component" value="Chromosome"/>
</dbReference>
<protein>
    <submittedName>
        <fullName evidence="1">Uncharacterized protein</fullName>
    </submittedName>
</protein>
<name>A0A348AGQ4_9FIRM</name>
<proteinExistence type="predicted"/>
<reference evidence="1 2" key="1">
    <citation type="journal article" date="2018" name="Int. J. Syst. Evol. Microbiol.">
        <title>Methylomusa anaerophila gen. nov., sp. nov., an anaerobic methanol-utilizing bacterium isolated from a microbial fuel cell.</title>
        <authorList>
            <person name="Amano N."/>
            <person name="Yamamuro A."/>
            <person name="Miyahara M."/>
            <person name="Kouzuma A."/>
            <person name="Abe T."/>
            <person name="Watanabe K."/>
        </authorList>
    </citation>
    <scope>NUCLEOTIDE SEQUENCE [LARGE SCALE GENOMIC DNA]</scope>
    <source>
        <strain evidence="1 2">MMFC1</strain>
    </source>
</reference>
<evidence type="ECO:0000313" key="1">
    <source>
        <dbReference type="EMBL" id="BBB90252.1"/>
    </source>
</evidence>
<accession>A0A348AGQ4</accession>
<gene>
    <name evidence="1" type="ORF">MAMMFC1_00900</name>
</gene>